<dbReference type="InterPro" id="IPR029044">
    <property type="entry name" value="Nucleotide-diphossugar_trans"/>
</dbReference>
<evidence type="ECO:0000256" key="1">
    <source>
        <dbReference type="ARBA" id="ARBA00022679"/>
    </source>
</evidence>
<dbReference type="PANTHER" id="PTHR43584:SF8">
    <property type="entry name" value="N-ACETYLMURAMATE ALPHA-1-PHOSPHATE URIDYLYLTRANSFERASE"/>
    <property type="match status" value="1"/>
</dbReference>
<dbReference type="Gene3D" id="3.90.550.10">
    <property type="entry name" value="Spore Coat Polysaccharide Biosynthesis Protein SpsA, Chain A"/>
    <property type="match status" value="1"/>
</dbReference>
<dbReference type="InterPro" id="IPR005835">
    <property type="entry name" value="NTP_transferase_dom"/>
</dbReference>
<dbReference type="CDD" id="cd06422">
    <property type="entry name" value="NTP_transferase_like_1"/>
    <property type="match status" value="1"/>
</dbReference>
<evidence type="ECO:0000313" key="5">
    <source>
        <dbReference type="Proteomes" id="UP000237925"/>
    </source>
</evidence>
<keyword evidence="2" id="KW-0548">Nucleotidyltransferase</keyword>
<accession>A0A2R3QH10</accession>
<dbReference type="KEGG" id="mela:C6568_09835"/>
<protein>
    <submittedName>
        <fullName evidence="4">Nucleotidyltransferase</fullName>
    </submittedName>
</protein>
<keyword evidence="1 4" id="KW-0808">Transferase</keyword>
<dbReference type="EMBL" id="CP027667">
    <property type="protein sequence ID" value="AVO51058.1"/>
    <property type="molecule type" value="Genomic_DNA"/>
</dbReference>
<dbReference type="SUPFAM" id="SSF53448">
    <property type="entry name" value="Nucleotide-diphospho-sugar transferases"/>
    <property type="match status" value="1"/>
</dbReference>
<dbReference type="AlphaFoldDB" id="A0A2R3QH10"/>
<sequence>MTPPIPALLLAAGRGERMRPLTDTCPKPLLAVRGRPLLDWHLRALAEAGVRRAVINTAWLGEQISQRFSSHFGLHPANNNDSLLSISYSHEDRDFGHALETAGGIARALPLLDSPIFWLAAGDVFAPDFRFDVQAARRFAASSALAHLWLVPNPEHNPRGDFGLAPDARVLNLPQDSSAPRHTYSTIALLRAELFAPPWCDIAPGNPQGLAAPLAPLLRRAMDAGRVGGELYQGLWVDVGTPERLARLNAPQGA</sequence>
<proteinExistence type="predicted"/>
<dbReference type="OrthoDB" id="9788272at2"/>
<dbReference type="Proteomes" id="UP000237925">
    <property type="component" value="Chromosome"/>
</dbReference>
<organism evidence="4 5">
    <name type="scientific">Melaminivora suipulveris</name>
    <dbReference type="NCBI Taxonomy" id="2109913"/>
    <lineage>
        <taxon>Bacteria</taxon>
        <taxon>Pseudomonadati</taxon>
        <taxon>Pseudomonadota</taxon>
        <taxon>Betaproteobacteria</taxon>
        <taxon>Burkholderiales</taxon>
        <taxon>Comamonadaceae</taxon>
        <taxon>Melaminivora</taxon>
    </lineage>
</organism>
<dbReference type="InterPro" id="IPR050065">
    <property type="entry name" value="GlmU-like"/>
</dbReference>
<name>A0A2R3QH10_9BURK</name>
<evidence type="ECO:0000256" key="2">
    <source>
        <dbReference type="ARBA" id="ARBA00022695"/>
    </source>
</evidence>
<keyword evidence="5" id="KW-1185">Reference proteome</keyword>
<gene>
    <name evidence="4" type="ORF">C6568_09835</name>
</gene>
<evidence type="ECO:0000259" key="3">
    <source>
        <dbReference type="Pfam" id="PF00483"/>
    </source>
</evidence>
<reference evidence="4 5" key="1">
    <citation type="submission" date="2018-03" db="EMBL/GenBank/DDBJ databases">
        <title>Genome sequencing of Melaminivora sp.</title>
        <authorList>
            <person name="Kim S.-J."/>
            <person name="Heo J."/>
            <person name="Ahn J.-H."/>
            <person name="Kwon S.-W."/>
        </authorList>
    </citation>
    <scope>NUCLEOTIDE SEQUENCE [LARGE SCALE GENOMIC DNA]</scope>
    <source>
        <strain evidence="4 5">SC2-9</strain>
    </source>
</reference>
<dbReference type="GO" id="GO:0016779">
    <property type="term" value="F:nucleotidyltransferase activity"/>
    <property type="evidence" value="ECO:0007669"/>
    <property type="project" value="UniProtKB-KW"/>
</dbReference>
<feature type="domain" description="Nucleotidyl transferase" evidence="3">
    <location>
        <begin position="7"/>
        <end position="163"/>
    </location>
</feature>
<dbReference type="RefSeq" id="WP_106685447.1">
    <property type="nucleotide sequence ID" value="NZ_CP027667.1"/>
</dbReference>
<dbReference type="Pfam" id="PF00483">
    <property type="entry name" value="NTP_transferase"/>
    <property type="match status" value="1"/>
</dbReference>
<dbReference type="PANTHER" id="PTHR43584">
    <property type="entry name" value="NUCLEOTIDYL TRANSFERASE"/>
    <property type="match status" value="1"/>
</dbReference>
<evidence type="ECO:0000313" key="4">
    <source>
        <dbReference type="EMBL" id="AVO51058.1"/>
    </source>
</evidence>